<dbReference type="EMBL" id="WNWQ01000321">
    <property type="protein sequence ID" value="KAE9970597.1"/>
    <property type="molecule type" value="Genomic_DNA"/>
</dbReference>
<name>A0A8H3UJI8_VENIN</name>
<evidence type="ECO:0000313" key="2">
    <source>
        <dbReference type="Proteomes" id="UP000433883"/>
    </source>
</evidence>
<dbReference type="Gene3D" id="3.80.10.10">
    <property type="entry name" value="Ribonuclease Inhibitor"/>
    <property type="match status" value="1"/>
</dbReference>
<comment type="caution">
    <text evidence="1">The sequence shown here is derived from an EMBL/GenBank/DDBJ whole genome shotgun (WGS) entry which is preliminary data.</text>
</comment>
<dbReference type="InterPro" id="IPR032675">
    <property type="entry name" value="LRR_dom_sf"/>
</dbReference>
<organism evidence="1 2">
    <name type="scientific">Venturia inaequalis</name>
    <name type="common">Apple scab fungus</name>
    <dbReference type="NCBI Taxonomy" id="5025"/>
    <lineage>
        <taxon>Eukaryota</taxon>
        <taxon>Fungi</taxon>
        <taxon>Dikarya</taxon>
        <taxon>Ascomycota</taxon>
        <taxon>Pezizomycotina</taxon>
        <taxon>Dothideomycetes</taxon>
        <taxon>Pleosporomycetidae</taxon>
        <taxon>Venturiales</taxon>
        <taxon>Venturiaceae</taxon>
        <taxon>Venturia</taxon>
    </lineage>
</organism>
<reference evidence="1 2" key="1">
    <citation type="submission" date="2019-11" db="EMBL/GenBank/DDBJ databases">
        <title>Venturia inaequalis Genome Resource.</title>
        <authorList>
            <person name="Lichtner F.J."/>
        </authorList>
    </citation>
    <scope>NUCLEOTIDE SEQUENCE [LARGE SCALE GENOMIC DNA]</scope>
    <source>
        <strain evidence="1">Bline_iso_100314</strain>
    </source>
</reference>
<dbReference type="Proteomes" id="UP000433883">
    <property type="component" value="Unassembled WGS sequence"/>
</dbReference>
<gene>
    <name evidence="1" type="ORF">BLS_004843</name>
</gene>
<sequence>MAIHDLAVENFGAIMSHSNKSALLALSTTCKSVHGLVVPLIYEDLTWDFSTASKGPDIHLLIRTLLHCPKLCEHVRRISVQGPRRKALHVWAGGVRPSKQEAVTIASSVTIPGHDSSAVAALIYDSVPEALVAIVLCLSHSLHSFDVGPEFLVNIGREAEPPVSQIILPSLKSLRNLRNINWGADSRSRPLPTDSTDIVSVLQLPSIESVTLKIQDRGASSSWVGIIPTLRQLKHLVLSRSIVTEEFLAELLAATPHLEAFSLDLLWDASPDDEKRSSFVDCAKLRGALDGSLISTQRAIHGEDVALAAPGLLLLRSLIISIDFFSEVAMELSDGGTSEPDPVTGDEFCLAGWGQSGRLGSLHSLPRLESLEVGIAPLLGWFPDSANALASVLPPGFRSLTIRDDFGSFQSYGWTHSAIHSKLEFHIQSSALPHLTSFTLRYTESNPAAYGSGLQAIEHTLNAAGIKFTLENDCPWG</sequence>
<protein>
    <submittedName>
        <fullName evidence="1">Uncharacterized protein</fullName>
    </submittedName>
</protein>
<proteinExistence type="predicted"/>
<evidence type="ECO:0000313" key="1">
    <source>
        <dbReference type="EMBL" id="KAE9970597.1"/>
    </source>
</evidence>
<dbReference type="AlphaFoldDB" id="A0A8H3UJI8"/>
<accession>A0A8H3UJI8</accession>